<feature type="compositionally biased region" description="Basic and acidic residues" evidence="1">
    <location>
        <begin position="127"/>
        <end position="142"/>
    </location>
</feature>
<evidence type="ECO:0000313" key="3">
    <source>
        <dbReference type="Proteomes" id="UP001281761"/>
    </source>
</evidence>
<evidence type="ECO:0000313" key="2">
    <source>
        <dbReference type="EMBL" id="KAK2950548.1"/>
    </source>
</evidence>
<protein>
    <submittedName>
        <fullName evidence="2">Uncharacterized protein</fullName>
    </submittedName>
</protein>
<reference evidence="2 3" key="1">
    <citation type="journal article" date="2022" name="bioRxiv">
        <title>Genomics of Preaxostyla Flagellates Illuminates Evolutionary Transitions and the Path Towards Mitochondrial Loss.</title>
        <authorList>
            <person name="Novak L.V.F."/>
            <person name="Treitli S.C."/>
            <person name="Pyrih J."/>
            <person name="Halakuc P."/>
            <person name="Pipaliya S.V."/>
            <person name="Vacek V."/>
            <person name="Brzon O."/>
            <person name="Soukal P."/>
            <person name="Eme L."/>
            <person name="Dacks J.B."/>
            <person name="Karnkowska A."/>
            <person name="Elias M."/>
            <person name="Hampl V."/>
        </authorList>
    </citation>
    <scope>NUCLEOTIDE SEQUENCE [LARGE SCALE GENOMIC DNA]</scope>
    <source>
        <strain evidence="2">NAU3</strain>
        <tissue evidence="2">Gut</tissue>
    </source>
</reference>
<feature type="compositionally biased region" description="Basic and acidic residues" evidence="1">
    <location>
        <begin position="15"/>
        <end position="29"/>
    </location>
</feature>
<dbReference type="Proteomes" id="UP001281761">
    <property type="component" value="Unassembled WGS sequence"/>
</dbReference>
<comment type="caution">
    <text evidence="2">The sequence shown here is derived from an EMBL/GenBank/DDBJ whole genome shotgun (WGS) entry which is preliminary data.</text>
</comment>
<feature type="region of interest" description="Disordered" evidence="1">
    <location>
        <begin position="1"/>
        <end position="29"/>
    </location>
</feature>
<evidence type="ECO:0000256" key="1">
    <source>
        <dbReference type="SAM" id="MobiDB-lite"/>
    </source>
</evidence>
<sequence length="201" mass="23476">MNRNEGIIDPTTVPRDSKIQDVEQGSDKESQIFTAAEAKKSKEELYTAEAESRQAVQAVVFAIHDDDGGRPKGNISQLNREEYEWIRREKEVKIPEEDLESLKQGKERLRWESKEQLTEEDEEKQQEEEMKEVNEEMEARKDSEEVCSFQARKLISVFVQRRPLNDQHTKLITESKRSPNLFSTIGFLNTILRKQNHKISL</sequence>
<feature type="region of interest" description="Disordered" evidence="1">
    <location>
        <begin position="110"/>
        <end position="142"/>
    </location>
</feature>
<dbReference type="EMBL" id="JARBJD010000134">
    <property type="protein sequence ID" value="KAK2950548.1"/>
    <property type="molecule type" value="Genomic_DNA"/>
</dbReference>
<organism evidence="2 3">
    <name type="scientific">Blattamonas nauphoetae</name>
    <dbReference type="NCBI Taxonomy" id="2049346"/>
    <lineage>
        <taxon>Eukaryota</taxon>
        <taxon>Metamonada</taxon>
        <taxon>Preaxostyla</taxon>
        <taxon>Oxymonadida</taxon>
        <taxon>Blattamonas</taxon>
    </lineage>
</organism>
<accession>A0ABQ9XDH7</accession>
<proteinExistence type="predicted"/>
<name>A0ABQ9XDH7_9EUKA</name>
<keyword evidence="3" id="KW-1185">Reference proteome</keyword>
<gene>
    <name evidence="2" type="ORF">BLNAU_14542</name>
</gene>